<dbReference type="OrthoDB" id="9884296at2759"/>
<dbReference type="InterPro" id="IPR037213">
    <property type="entry name" value="Run_dom_sf"/>
</dbReference>
<proteinExistence type="predicted"/>
<protein>
    <recommendedName>
        <fullName evidence="11">RUN and SH3 domain containing 2</fullName>
    </recommendedName>
</protein>
<dbReference type="OMA" id="FDHEWKL"/>
<gene>
    <name evidence="9" type="primary">RUSC2</name>
</gene>
<reference evidence="9" key="2">
    <citation type="submission" date="2025-08" db="UniProtKB">
        <authorList>
            <consortium name="Ensembl"/>
        </authorList>
    </citation>
    <scope>IDENTIFICATION</scope>
</reference>
<feature type="compositionally biased region" description="Low complexity" evidence="6">
    <location>
        <begin position="639"/>
        <end position="648"/>
    </location>
</feature>
<feature type="compositionally biased region" description="Polar residues" evidence="6">
    <location>
        <begin position="1583"/>
        <end position="1601"/>
    </location>
</feature>
<dbReference type="Ensembl" id="ENSPNAT00000013764.2">
    <property type="protein sequence ID" value="ENSPNAP00000022994.2"/>
    <property type="gene ID" value="ENSPNAG00000007541.2"/>
</dbReference>
<feature type="compositionally biased region" description="Low complexity" evidence="6">
    <location>
        <begin position="471"/>
        <end position="486"/>
    </location>
</feature>
<feature type="compositionally biased region" description="Low complexity" evidence="6">
    <location>
        <begin position="106"/>
        <end position="124"/>
    </location>
</feature>
<evidence type="ECO:0000313" key="9">
    <source>
        <dbReference type="Ensembl" id="ENSPNAP00000022994.2"/>
    </source>
</evidence>
<feature type="compositionally biased region" description="Gly residues" evidence="6">
    <location>
        <begin position="362"/>
        <end position="375"/>
    </location>
</feature>
<keyword evidence="4" id="KW-0597">Phosphoprotein</keyword>
<feature type="region of interest" description="Disordered" evidence="6">
    <location>
        <begin position="80"/>
        <end position="136"/>
    </location>
</feature>
<dbReference type="InterPro" id="IPR047342">
    <property type="entry name" value="RUN_RUSC2"/>
</dbReference>
<feature type="compositionally biased region" description="Basic and acidic residues" evidence="6">
    <location>
        <begin position="1331"/>
        <end position="1349"/>
    </location>
</feature>
<dbReference type="PANTHER" id="PTHR15591">
    <property type="entry name" value="RUN AND SH3 DOMAIN CONTAINING"/>
    <property type="match status" value="1"/>
</dbReference>
<accession>A0A3B4DJ85</accession>
<feature type="region of interest" description="Disordered" evidence="6">
    <location>
        <begin position="945"/>
        <end position="967"/>
    </location>
</feature>
<keyword evidence="10" id="KW-1185">Reference proteome</keyword>
<keyword evidence="2 5" id="KW-0728">SH3 domain</keyword>
<evidence type="ECO:0000256" key="2">
    <source>
        <dbReference type="ARBA" id="ARBA00022443"/>
    </source>
</evidence>
<feature type="region of interest" description="Disordered" evidence="6">
    <location>
        <begin position="560"/>
        <end position="588"/>
    </location>
</feature>
<feature type="region of interest" description="Disordered" evidence="6">
    <location>
        <begin position="765"/>
        <end position="858"/>
    </location>
</feature>
<dbReference type="Gene3D" id="1.20.58.900">
    <property type="match status" value="1"/>
</dbReference>
<feature type="region of interest" description="Disordered" evidence="6">
    <location>
        <begin position="236"/>
        <end position="280"/>
    </location>
</feature>
<dbReference type="SUPFAM" id="SSF50044">
    <property type="entry name" value="SH3-domain"/>
    <property type="match status" value="1"/>
</dbReference>
<dbReference type="InterPro" id="IPR001452">
    <property type="entry name" value="SH3_domain"/>
</dbReference>
<feature type="compositionally biased region" description="Low complexity" evidence="6">
    <location>
        <begin position="1503"/>
        <end position="1523"/>
    </location>
</feature>
<feature type="domain" description="SH3" evidence="7">
    <location>
        <begin position="1606"/>
        <end position="1665"/>
    </location>
</feature>
<dbReference type="GeneTree" id="ENSGT00900000141033"/>
<dbReference type="Proteomes" id="UP001501920">
    <property type="component" value="Chromosome 20"/>
</dbReference>
<feature type="region of interest" description="Disordered" evidence="6">
    <location>
        <begin position="348"/>
        <end position="398"/>
    </location>
</feature>
<dbReference type="InterPro" id="IPR036028">
    <property type="entry name" value="SH3-like_dom_sf"/>
</dbReference>
<feature type="compositionally biased region" description="Polar residues" evidence="6">
    <location>
        <begin position="674"/>
        <end position="683"/>
    </location>
</feature>
<dbReference type="InterPro" id="IPR047343">
    <property type="entry name" value="RUSC1_2"/>
</dbReference>
<dbReference type="RefSeq" id="XP_017540197.2">
    <property type="nucleotide sequence ID" value="XM_017684708.2"/>
</dbReference>
<dbReference type="Pfam" id="PF07653">
    <property type="entry name" value="SH3_2"/>
    <property type="match status" value="1"/>
</dbReference>
<feature type="compositionally biased region" description="Basic and acidic residues" evidence="6">
    <location>
        <begin position="1401"/>
        <end position="1442"/>
    </location>
</feature>
<organism evidence="9 10">
    <name type="scientific">Pygocentrus nattereri</name>
    <name type="common">Red-bellied piranha</name>
    <dbReference type="NCBI Taxonomy" id="42514"/>
    <lineage>
        <taxon>Eukaryota</taxon>
        <taxon>Metazoa</taxon>
        <taxon>Chordata</taxon>
        <taxon>Craniata</taxon>
        <taxon>Vertebrata</taxon>
        <taxon>Euteleostomi</taxon>
        <taxon>Actinopterygii</taxon>
        <taxon>Neopterygii</taxon>
        <taxon>Teleostei</taxon>
        <taxon>Ostariophysi</taxon>
        <taxon>Characiformes</taxon>
        <taxon>Characoidei</taxon>
        <taxon>Pygocentrus</taxon>
    </lineage>
</organism>
<dbReference type="PROSITE" id="PS50002">
    <property type="entry name" value="SH3"/>
    <property type="match status" value="1"/>
</dbReference>
<evidence type="ECO:0000259" key="8">
    <source>
        <dbReference type="PROSITE" id="PS50826"/>
    </source>
</evidence>
<feature type="compositionally biased region" description="Pro residues" evidence="6">
    <location>
        <begin position="846"/>
        <end position="858"/>
    </location>
</feature>
<evidence type="ECO:0000256" key="6">
    <source>
        <dbReference type="SAM" id="MobiDB-lite"/>
    </source>
</evidence>
<feature type="region of interest" description="Disordered" evidence="6">
    <location>
        <begin position="620"/>
        <end position="653"/>
    </location>
</feature>
<feature type="region of interest" description="Disordered" evidence="6">
    <location>
        <begin position="1579"/>
        <end position="1602"/>
    </location>
</feature>
<evidence type="ECO:0000256" key="1">
    <source>
        <dbReference type="ARBA" id="ARBA00004496"/>
    </source>
</evidence>
<feature type="domain" description="RUN" evidence="8">
    <location>
        <begin position="1080"/>
        <end position="1224"/>
    </location>
</feature>
<keyword evidence="3" id="KW-0963">Cytoplasm</keyword>
<evidence type="ECO:0000313" key="10">
    <source>
        <dbReference type="Proteomes" id="UP001501920"/>
    </source>
</evidence>
<dbReference type="FunFam" id="1.20.58.900:FF:000006">
    <property type="entry name" value="RUN and SH3 domain containing 1"/>
    <property type="match status" value="1"/>
</dbReference>
<feature type="compositionally biased region" description="Polar residues" evidence="6">
    <location>
        <begin position="348"/>
        <end position="358"/>
    </location>
</feature>
<dbReference type="GO" id="GO:0031410">
    <property type="term" value="C:cytoplasmic vesicle"/>
    <property type="evidence" value="ECO:0007669"/>
    <property type="project" value="TreeGrafter"/>
</dbReference>
<feature type="region of interest" description="Disordered" evidence="6">
    <location>
        <begin position="1401"/>
        <end position="1554"/>
    </location>
</feature>
<dbReference type="STRING" id="42514.ENSPNAP00000022994"/>
<evidence type="ECO:0000259" key="7">
    <source>
        <dbReference type="PROSITE" id="PS50002"/>
    </source>
</evidence>
<reference evidence="9 10" key="1">
    <citation type="submission" date="2020-10" db="EMBL/GenBank/DDBJ databases">
        <title>Pygocentrus nattereri (red-bellied piranha) genome, fPygNat1, primary haplotype.</title>
        <authorList>
            <person name="Myers G."/>
            <person name="Meyer A."/>
            <person name="Karagic N."/>
            <person name="Pippel M."/>
            <person name="Winkler S."/>
            <person name="Tracey A."/>
            <person name="Wood J."/>
            <person name="Formenti G."/>
            <person name="Howe K."/>
            <person name="Fedrigo O."/>
            <person name="Jarvis E.D."/>
        </authorList>
    </citation>
    <scope>NUCLEOTIDE SEQUENCE [LARGE SCALE GENOMIC DNA]</scope>
</reference>
<dbReference type="Pfam" id="PF02759">
    <property type="entry name" value="RUN"/>
    <property type="match status" value="1"/>
</dbReference>
<feature type="compositionally biased region" description="Low complexity" evidence="6">
    <location>
        <begin position="1446"/>
        <end position="1464"/>
    </location>
</feature>
<dbReference type="SMART" id="SM00326">
    <property type="entry name" value="SH3"/>
    <property type="match status" value="1"/>
</dbReference>
<evidence type="ECO:0000256" key="3">
    <source>
        <dbReference type="ARBA" id="ARBA00022490"/>
    </source>
</evidence>
<evidence type="ECO:0000256" key="5">
    <source>
        <dbReference type="PROSITE-ProRule" id="PRU00192"/>
    </source>
</evidence>
<comment type="subcellular location">
    <subcellularLocation>
        <location evidence="1">Cytoplasm</location>
    </subcellularLocation>
</comment>
<evidence type="ECO:0008006" key="11">
    <source>
        <dbReference type="Google" id="ProtNLM"/>
    </source>
</evidence>
<feature type="region of interest" description="Disordered" evidence="6">
    <location>
        <begin position="1295"/>
        <end position="1372"/>
    </location>
</feature>
<dbReference type="Gene3D" id="2.30.30.40">
    <property type="entry name" value="SH3 Domains"/>
    <property type="match status" value="1"/>
</dbReference>
<dbReference type="CDD" id="cd17702">
    <property type="entry name" value="RUN_RUSC2"/>
    <property type="match status" value="1"/>
</dbReference>
<feature type="compositionally biased region" description="Acidic residues" evidence="6">
    <location>
        <begin position="254"/>
        <end position="267"/>
    </location>
</feature>
<feature type="region of interest" description="Disordered" evidence="6">
    <location>
        <begin position="674"/>
        <end position="725"/>
    </location>
</feature>
<feature type="compositionally biased region" description="Low complexity" evidence="6">
    <location>
        <begin position="952"/>
        <end position="961"/>
    </location>
</feature>
<feature type="compositionally biased region" description="Low complexity" evidence="6">
    <location>
        <begin position="808"/>
        <end position="821"/>
    </location>
</feature>
<dbReference type="PANTHER" id="PTHR15591:SF14">
    <property type="entry name" value="AP-4 COMPLEX ACCESSORY SUBUNIT RUSC2"/>
    <property type="match status" value="1"/>
</dbReference>
<sequence>MMDSPPKLTGETLIVHHIPLVHCQVSGSQRCCGSPLRRGSNPFSCPENLGLSRTTSLPERDVLQREALVYSSLIQTSSSRDAFEDEELRGDDKKRGGDGGGGRGGSMASDTSSFTSSNSEDPPSQVLPTKSIRRNPFLLDAEDEDYEEDEDDDGHNLNGYLEDSSFHLHGNSNGTLENGTDLTPFHLHELGYASGPFHLHESLEKPWCSNSQRGAPGSRAAFDFSTRLEGLDLLGLDGQRRHGSSGSTLSMDCGEQEWGEDDDDDDQSMQGGRGSSDCSSSIAQRCSCCGLSQPYPEPFSEPFSDCPLGYASDSSCNSSDGVLVNFSTIYNKLNNGVPAKQAVNLNNSGEQSCTSSVSEPGPGMGGTEFSSGGGAFYLDLHRSPTEPPQPSLATQDTAAPTCSSSCQYPAQPQGGNMELDANCNSYHNHLGREGLLSSETSANDLASCLQSQARLVVATQNYYKLVTCDISSQSSPSPAGSSVTSCSDEHSKGSPTQPTEYFLFRRTKEEEEEEEEQTEDADLTQQSNEETEAAVAETGPTQPNVIEGQVYVNISPPMGGASAGARLRSRSYDRNLNKSPPPRLGSLERMLSCPVRLSEGTAPSPPPPPRVTSFAEIARNKRRGGGGSPSQKTAAAEASSSSHSHSSSGEFSPIFEDLPEAQRHSLPPLTRCYSQGSCDTTSPHRLWSGPLTDSPGGAGREARTKAEGGLSSSTDSSPAVVRYSKDQRPTTLPIQPFTFQHQFGKPQAKPLLPLLDEYINHMQARGASAPEGGEEDPEEDRGRPQATSAAIRPSPLGSYSPVRLQGAPSCSGSCSTCSPTPERCPRPPRSLSCPTSASLMAHHTPPGAPKLTPLPPTPPPVPLVKQSPLISPLTTRGHCFHRPGLTTLPTLPSSGLSPMGQLEPALREEEVKVLPACLAQRQHNAHHLSPQALKWREYRRKNPLGVERCRDSSSSSPSSSSNALTIRRPGPRILRRNVFDFPPSGHSLSFGRLNGQSVRQLQQYYSDFLPDYFSQTERPPEEFCLSPDATSEESISIDLQQKRGLVKAINTAVDLIVAHFGTSRDPGVKAKLGNSSVSPNVGHLILKYLCPAVRDVLQDGLRAYVLDIIIGQRRNQPWSVVEASTQLGPSTRVLHNLFTKVSQYSELTNHSMRLNAFIFGLLNLRSLEFWFNHMYTHEDIIAAHYHPWGFLPLSQGACQPMFEELLLLLQPLSLLPFDLDLLFEPHQLQKGQEHLRRKEQLCSARHSLDQSARSTFQLMRGCGTLGAEPAHTGVEAKPDGVGTQRDRFVLRREGTWPRMEGVGPKRQVQRSEGAGSESLEEGAGLMLNAGRRSEGSRMEGGERSADRMKGVGGEDGERERRRERDGDSARLKSKQAGWWFQLMQSSQVYIDNSAEGSKFVKWEKRKKGGAEGRRQSHPPPREGVVEGAEASHEVDERLDLQRIRLSSGAGRSAGNGAFDQSGPTSGPPSEPPRACKGKPSWMGSPPESVLTELKRSKERQPDGQDPPGGAQGQPGAAADASPQNLRWGRLFGAGNAGRTEKPEQKSAKNQKGRLPSGWLSLDCSVLDLVVQSVGVGKRAEPHSATTHSPDTQNTCSSTQDTPVHPDAKCEVRALCHHIATETGHLSFHKGDVLQVLGRADSDWLLCALGDTQGLVPIIYVTLNSKESRGSQGPQ</sequence>
<feature type="compositionally biased region" description="Low complexity" evidence="6">
    <location>
        <begin position="1311"/>
        <end position="1325"/>
    </location>
</feature>
<dbReference type="PROSITE" id="PS50826">
    <property type="entry name" value="RUN"/>
    <property type="match status" value="1"/>
</dbReference>
<dbReference type="InterPro" id="IPR004012">
    <property type="entry name" value="Run_dom"/>
</dbReference>
<dbReference type="GeneID" id="108412614"/>
<evidence type="ECO:0000256" key="4">
    <source>
        <dbReference type="ARBA" id="ARBA00022553"/>
    </source>
</evidence>
<feature type="compositionally biased region" description="Acidic residues" evidence="6">
    <location>
        <begin position="510"/>
        <end position="522"/>
    </location>
</feature>
<dbReference type="SMART" id="SM00593">
    <property type="entry name" value="RUN"/>
    <property type="match status" value="1"/>
</dbReference>
<reference evidence="9" key="3">
    <citation type="submission" date="2025-09" db="UniProtKB">
        <authorList>
            <consortium name="Ensembl"/>
        </authorList>
    </citation>
    <scope>IDENTIFICATION</scope>
</reference>
<feature type="compositionally biased region" description="Basic and acidic residues" evidence="6">
    <location>
        <begin position="1492"/>
        <end position="1502"/>
    </location>
</feature>
<feature type="region of interest" description="Disordered" evidence="6">
    <location>
        <begin position="470"/>
        <end position="544"/>
    </location>
</feature>
<feature type="compositionally biased region" description="Basic and acidic residues" evidence="6">
    <location>
        <begin position="1355"/>
        <end position="1370"/>
    </location>
</feature>
<dbReference type="SUPFAM" id="SSF140741">
    <property type="entry name" value="RUN domain-like"/>
    <property type="match status" value="1"/>
</dbReference>
<name>A0A3B4DJ85_PYGNA</name>